<gene>
    <name evidence="3" type="ORF">scyTo_0015669</name>
</gene>
<sequence length="318" mass="34257">GRGGSRAGWEPGGRGGSRAGWEADGSGGSRVARESWEPGGSGRKMADGVDGEWFWRQRLADGLYLIRERFYESGNRANMWLVRGSERDLVVDAGLGLSSLPEYLERAGLTGSRPLLALATHVHFDHAGGLHHFPAGSVAVHRAEAAALSRGDNLETVTWLSGSEVSRPPPQAGWTASSYRVRAVRPGRLLEDGDVIELGDRRLTVLHTPGHSRGSICLHEPERGLLFSGDTVYQGALIDWLPHSNINHYKESCRRLLQLLDQGLVSTVLPGHFNPFGPDTLHALASDYIAQAGLCHKVAASAISCVASIALRANNLGR</sequence>
<evidence type="ECO:0000259" key="2">
    <source>
        <dbReference type="SMART" id="SM00849"/>
    </source>
</evidence>
<name>A0A401PWH3_SCYTO</name>
<dbReference type="InterPro" id="IPR050855">
    <property type="entry name" value="NDM-1-like"/>
</dbReference>
<comment type="caution">
    <text evidence="3">The sequence shown here is derived from an EMBL/GenBank/DDBJ whole genome shotgun (WGS) entry which is preliminary data.</text>
</comment>
<dbReference type="SMART" id="SM00849">
    <property type="entry name" value="Lactamase_B"/>
    <property type="match status" value="1"/>
</dbReference>
<dbReference type="PANTHER" id="PTHR42951">
    <property type="entry name" value="METALLO-BETA-LACTAMASE DOMAIN-CONTAINING"/>
    <property type="match status" value="1"/>
</dbReference>
<dbReference type="EMBL" id="BFAA01008988">
    <property type="protein sequence ID" value="GCB77465.1"/>
    <property type="molecule type" value="Genomic_DNA"/>
</dbReference>
<dbReference type="CDD" id="cd07712">
    <property type="entry name" value="MBLAC2-like_MBL-fold"/>
    <property type="match status" value="1"/>
</dbReference>
<dbReference type="STRING" id="75743.A0A401PWH3"/>
<evidence type="ECO:0000313" key="4">
    <source>
        <dbReference type="Proteomes" id="UP000288216"/>
    </source>
</evidence>
<proteinExistence type="predicted"/>
<feature type="region of interest" description="Disordered" evidence="1">
    <location>
        <begin position="1"/>
        <end position="45"/>
    </location>
</feature>
<dbReference type="AlphaFoldDB" id="A0A401PWH3"/>
<accession>A0A401PWH3</accession>
<dbReference type="InterPro" id="IPR001279">
    <property type="entry name" value="Metallo-B-lactamas"/>
</dbReference>
<dbReference type="SUPFAM" id="SSF56281">
    <property type="entry name" value="Metallo-hydrolase/oxidoreductase"/>
    <property type="match status" value="1"/>
</dbReference>
<dbReference type="OMA" id="RDITRIW"/>
<dbReference type="InterPro" id="IPR036866">
    <property type="entry name" value="RibonucZ/Hydroxyglut_hydro"/>
</dbReference>
<dbReference type="OrthoDB" id="17458at2759"/>
<organism evidence="3 4">
    <name type="scientific">Scyliorhinus torazame</name>
    <name type="common">Cloudy catshark</name>
    <name type="synonym">Catulus torazame</name>
    <dbReference type="NCBI Taxonomy" id="75743"/>
    <lineage>
        <taxon>Eukaryota</taxon>
        <taxon>Metazoa</taxon>
        <taxon>Chordata</taxon>
        <taxon>Craniata</taxon>
        <taxon>Vertebrata</taxon>
        <taxon>Chondrichthyes</taxon>
        <taxon>Elasmobranchii</taxon>
        <taxon>Galeomorphii</taxon>
        <taxon>Galeoidea</taxon>
        <taxon>Carcharhiniformes</taxon>
        <taxon>Scyliorhinidae</taxon>
        <taxon>Scyliorhinus</taxon>
    </lineage>
</organism>
<protein>
    <recommendedName>
        <fullName evidence="2">Metallo-beta-lactamase domain-containing protein</fullName>
    </recommendedName>
</protein>
<evidence type="ECO:0000256" key="1">
    <source>
        <dbReference type="SAM" id="MobiDB-lite"/>
    </source>
</evidence>
<dbReference type="Proteomes" id="UP000288216">
    <property type="component" value="Unassembled WGS sequence"/>
</dbReference>
<reference evidence="3 4" key="1">
    <citation type="journal article" date="2018" name="Nat. Ecol. Evol.">
        <title>Shark genomes provide insights into elasmobranch evolution and the origin of vertebrates.</title>
        <authorList>
            <person name="Hara Y"/>
            <person name="Yamaguchi K"/>
            <person name="Onimaru K"/>
            <person name="Kadota M"/>
            <person name="Koyanagi M"/>
            <person name="Keeley SD"/>
            <person name="Tatsumi K"/>
            <person name="Tanaka K"/>
            <person name="Motone F"/>
            <person name="Kageyama Y"/>
            <person name="Nozu R"/>
            <person name="Adachi N"/>
            <person name="Nishimura O"/>
            <person name="Nakagawa R"/>
            <person name="Tanegashima C"/>
            <person name="Kiyatake I"/>
            <person name="Matsumoto R"/>
            <person name="Murakumo K"/>
            <person name="Nishida K"/>
            <person name="Terakita A"/>
            <person name="Kuratani S"/>
            <person name="Sato K"/>
            <person name="Hyodo S Kuraku.S."/>
        </authorList>
    </citation>
    <scope>NUCLEOTIDE SEQUENCE [LARGE SCALE GENOMIC DNA]</scope>
</reference>
<dbReference type="Pfam" id="PF00753">
    <property type="entry name" value="Lactamase_B"/>
    <property type="match status" value="1"/>
</dbReference>
<evidence type="ECO:0000313" key="3">
    <source>
        <dbReference type="EMBL" id="GCB77465.1"/>
    </source>
</evidence>
<dbReference type="PANTHER" id="PTHR42951:SF4">
    <property type="entry name" value="ACYL-COENZYME A THIOESTERASE MBLAC2"/>
    <property type="match status" value="1"/>
</dbReference>
<feature type="non-terminal residue" evidence="3">
    <location>
        <position position="1"/>
    </location>
</feature>
<dbReference type="Gene3D" id="3.60.15.10">
    <property type="entry name" value="Ribonuclease Z/Hydroxyacylglutathione hydrolase-like"/>
    <property type="match status" value="1"/>
</dbReference>
<feature type="compositionally biased region" description="Gly residues" evidence="1">
    <location>
        <begin position="1"/>
        <end position="18"/>
    </location>
</feature>
<feature type="domain" description="Metallo-beta-lactamase" evidence="2">
    <location>
        <begin position="76"/>
        <end position="272"/>
    </location>
</feature>
<keyword evidence="4" id="KW-1185">Reference proteome</keyword>